<keyword evidence="3" id="KW-1185">Reference proteome</keyword>
<sequence>MNDIFQTNRSTNLVLHGIGVVGVVAIVCFLLILRQDVHAKLLDTHTARSDAISLLNNGERIHAQHLDGVHRVQLAETRATQFKTMIPAQAGEIDFLSELSELAKSTQFRIRDFRPGAVVVQPLHKEMEVRFVGEGSYSALCRFLDGLPQLQRSYRIAQLNVTAPRNDDQDFSAECQLRLLFALNQDLTNPRKKK</sequence>
<dbReference type="GO" id="GO:0043107">
    <property type="term" value="P:type IV pilus-dependent motility"/>
    <property type="evidence" value="ECO:0007669"/>
    <property type="project" value="InterPro"/>
</dbReference>
<keyword evidence="1" id="KW-0472">Membrane</keyword>
<dbReference type="OrthoDB" id="290635at2"/>
<keyword evidence="1" id="KW-0812">Transmembrane</keyword>
<protein>
    <submittedName>
        <fullName evidence="2">Pilus assembly protein, PilO</fullName>
    </submittedName>
</protein>
<keyword evidence="1" id="KW-1133">Transmembrane helix</keyword>
<evidence type="ECO:0000313" key="2">
    <source>
        <dbReference type="EMBL" id="TWU20985.1"/>
    </source>
</evidence>
<dbReference type="AlphaFoldDB" id="A0A5C6CA78"/>
<organism evidence="2 3">
    <name type="scientific">Novipirellula galeiformis</name>
    <dbReference type="NCBI Taxonomy" id="2528004"/>
    <lineage>
        <taxon>Bacteria</taxon>
        <taxon>Pseudomonadati</taxon>
        <taxon>Planctomycetota</taxon>
        <taxon>Planctomycetia</taxon>
        <taxon>Pirellulales</taxon>
        <taxon>Pirellulaceae</taxon>
        <taxon>Novipirellula</taxon>
    </lineage>
</organism>
<dbReference type="InterPro" id="IPR014717">
    <property type="entry name" value="Transl_elong_EF1B/ribsomal_bS6"/>
</dbReference>
<feature type="transmembrane region" description="Helical" evidence="1">
    <location>
        <begin position="13"/>
        <end position="33"/>
    </location>
</feature>
<dbReference type="Proteomes" id="UP000316304">
    <property type="component" value="Unassembled WGS sequence"/>
</dbReference>
<name>A0A5C6CA78_9BACT</name>
<evidence type="ECO:0000313" key="3">
    <source>
        <dbReference type="Proteomes" id="UP000316304"/>
    </source>
</evidence>
<dbReference type="GO" id="GO:0043683">
    <property type="term" value="P:type IV pilus assembly"/>
    <property type="evidence" value="ECO:0007669"/>
    <property type="project" value="InterPro"/>
</dbReference>
<dbReference type="RefSeq" id="WP_146596123.1">
    <property type="nucleotide sequence ID" value="NZ_SJPT01000007.1"/>
</dbReference>
<comment type="caution">
    <text evidence="2">The sequence shown here is derived from an EMBL/GenBank/DDBJ whole genome shotgun (WGS) entry which is preliminary data.</text>
</comment>
<dbReference type="Pfam" id="PF04350">
    <property type="entry name" value="PilO"/>
    <property type="match status" value="1"/>
</dbReference>
<dbReference type="InterPro" id="IPR007445">
    <property type="entry name" value="PilO"/>
</dbReference>
<evidence type="ECO:0000256" key="1">
    <source>
        <dbReference type="SAM" id="Phobius"/>
    </source>
</evidence>
<dbReference type="Gene3D" id="3.30.70.60">
    <property type="match status" value="1"/>
</dbReference>
<dbReference type="EMBL" id="SJPT01000007">
    <property type="protein sequence ID" value="TWU20985.1"/>
    <property type="molecule type" value="Genomic_DNA"/>
</dbReference>
<accession>A0A5C6CA78</accession>
<reference evidence="2 3" key="1">
    <citation type="submission" date="2019-02" db="EMBL/GenBank/DDBJ databases">
        <title>Deep-cultivation of Planctomycetes and their phenomic and genomic characterization uncovers novel biology.</title>
        <authorList>
            <person name="Wiegand S."/>
            <person name="Jogler M."/>
            <person name="Boedeker C."/>
            <person name="Pinto D."/>
            <person name="Vollmers J."/>
            <person name="Rivas-Marin E."/>
            <person name="Kohn T."/>
            <person name="Peeters S.H."/>
            <person name="Heuer A."/>
            <person name="Rast P."/>
            <person name="Oberbeckmann S."/>
            <person name="Bunk B."/>
            <person name="Jeske O."/>
            <person name="Meyerdierks A."/>
            <person name="Storesund J.E."/>
            <person name="Kallscheuer N."/>
            <person name="Luecker S."/>
            <person name="Lage O.M."/>
            <person name="Pohl T."/>
            <person name="Merkel B.J."/>
            <person name="Hornburger P."/>
            <person name="Mueller R.-W."/>
            <person name="Bruemmer F."/>
            <person name="Labrenz M."/>
            <person name="Spormann A.M."/>
            <person name="Op Den Camp H."/>
            <person name="Overmann J."/>
            <person name="Amann R."/>
            <person name="Jetten M.S.M."/>
            <person name="Mascher T."/>
            <person name="Medema M.H."/>
            <person name="Devos D.P."/>
            <person name="Kaster A.-K."/>
            <person name="Ovreas L."/>
            <person name="Rohde M."/>
            <person name="Galperin M.Y."/>
            <person name="Jogler C."/>
        </authorList>
    </citation>
    <scope>NUCLEOTIDE SEQUENCE [LARGE SCALE GENOMIC DNA]</scope>
    <source>
        <strain evidence="2 3">Pla52o</strain>
    </source>
</reference>
<gene>
    <name evidence="2" type="ORF">Pla52o_40170</name>
</gene>
<proteinExistence type="predicted"/>